<dbReference type="Proteomes" id="UP001139104">
    <property type="component" value="Unassembled WGS sequence"/>
</dbReference>
<proteinExistence type="predicted"/>
<accession>A0ABS9Z8C9</accession>
<dbReference type="EMBL" id="JAIVFP010000001">
    <property type="protein sequence ID" value="MCI4683903.1"/>
    <property type="molecule type" value="Genomic_DNA"/>
</dbReference>
<keyword evidence="2" id="KW-1185">Reference proteome</keyword>
<protein>
    <submittedName>
        <fullName evidence="1">Uncharacterized protein</fullName>
    </submittedName>
</protein>
<comment type="caution">
    <text evidence="1">The sequence shown here is derived from an EMBL/GenBank/DDBJ whole genome shotgun (WGS) entry which is preliminary data.</text>
</comment>
<name>A0ABS9Z8C9_9HYPH</name>
<evidence type="ECO:0000313" key="1">
    <source>
        <dbReference type="EMBL" id="MCI4683903.1"/>
    </source>
</evidence>
<evidence type="ECO:0000313" key="2">
    <source>
        <dbReference type="Proteomes" id="UP001139104"/>
    </source>
</evidence>
<organism evidence="1 2">
    <name type="scientific">Candidatus Rhodoblastus alkanivorans</name>
    <dbReference type="NCBI Taxonomy" id="2954117"/>
    <lineage>
        <taxon>Bacteria</taxon>
        <taxon>Pseudomonadati</taxon>
        <taxon>Pseudomonadota</taxon>
        <taxon>Alphaproteobacteria</taxon>
        <taxon>Hyphomicrobiales</taxon>
        <taxon>Rhodoblastaceae</taxon>
        <taxon>Rhodoblastus</taxon>
    </lineage>
</organism>
<sequence>MTVSKDRADGRPQNRAVIEGAVGSLTRWGAAGWVWAPSAPDNALEVEAVLDGKAIAKTFANLPRADLRDTGKGTGQYGFAMTFADEVGSDRAPVIRVTGPEGLVDLSDGKWPPVIGFVDIVTRSGADGWAWLPTLGEEVAEVEAFLDNKSIGHATADQIRSDRVAAGMGSGRLGFMLIFDQPVVGDKVPEFRVSTRGKTVSLPSLKEFAAHALPEARPAALAAEGAKSSTIATAPGDSAVNKGMVYPANDKIDSLFVAKAHLAAERAAEDRTTPLPARLN</sequence>
<dbReference type="RefSeq" id="WP_243067822.1">
    <property type="nucleotide sequence ID" value="NZ_JAIVFK010000006.1"/>
</dbReference>
<gene>
    <name evidence="1" type="ORF">K2U94_14215</name>
</gene>
<reference evidence="1" key="1">
    <citation type="journal article" date="2022" name="ISME J.">
        <title>Identification of active gaseous-alkane degraders at natural gas seeps.</title>
        <authorList>
            <person name="Farhan Ul Haque M."/>
            <person name="Hernandez M."/>
            <person name="Crombie A.T."/>
            <person name="Murrell J.C."/>
        </authorList>
    </citation>
    <scope>NUCLEOTIDE SEQUENCE</scope>
    <source>
        <strain evidence="1">PC2</strain>
    </source>
</reference>